<comment type="caution">
    <text evidence="4">The sequence shown here is derived from an EMBL/GenBank/DDBJ whole genome shotgun (WGS) entry which is preliminary data.</text>
</comment>
<evidence type="ECO:0000256" key="2">
    <source>
        <dbReference type="ARBA" id="ARBA00023118"/>
    </source>
</evidence>
<reference evidence="4 5" key="1">
    <citation type="submission" date="2019-03" db="EMBL/GenBank/DDBJ databases">
        <title>Genomic Encyclopedia of Type Strains, Phase IV (KMG-IV): sequencing the most valuable type-strain genomes for metagenomic binning, comparative biology and taxonomic classification.</title>
        <authorList>
            <person name="Goeker M."/>
        </authorList>
    </citation>
    <scope>NUCLEOTIDE SEQUENCE [LARGE SCALE GENOMIC DNA]</scope>
    <source>
        <strain evidence="4 5">DSM 203</strain>
    </source>
</reference>
<dbReference type="Gene3D" id="3.30.70.270">
    <property type="match status" value="1"/>
</dbReference>
<sequence>MKDYLITLSIGPVQGLIASARRTRDLWCGSWLLSEVSKAAALTLHCTHPGCLVFPCPNEPETELAPDDNPGDTANVANILRAELVLADDAAARALCAEAAEAARARLREIGEQVRQDKGMARWLRDEPLWSSQFDDLLEIFSAWVEIDPEQGAKAASERLGGVLAARKATRDFAPLTPPEGAGLPKSSLDGVLETVLQRGVHGDVRAARRLGLASANEQLDALGVIKRLAGDPEQFTPYSRIAADPWLRDVSKKTKSAFEDLKKAYEPLIKAQIATRARGNRGTYGDFPYDAQLLFDFRLDNQIEQLRDEARRQRSDEQLRADQGALGELRRTLESVTRRHGTPVPYAAILKADGDRMGKLLDAARSTEDSRMISRALHGFASGVARIVRDYQGHAIYAGGDDVLALVPLDRAVDCAKALAEAFEQTMAPCARALASDDATRRAEISPTLSVGIGIGHLMEPLGALRQRADAAEKLAKDGMPGSSEERNALAIQLGIRSGGELRWRVRWDEPDKLGALDELVTHYRSGALTTRVAYDLRDGARRLNWLDDQPDAALHEGMRRAELLRVLDRTRTEQGQLAPEVSRALETHARALAWNLDLLADTLIIARWLSARTAAEVNP</sequence>
<evidence type="ECO:0000313" key="4">
    <source>
        <dbReference type="EMBL" id="TCW35876.1"/>
    </source>
</evidence>
<evidence type="ECO:0000313" key="5">
    <source>
        <dbReference type="Proteomes" id="UP000295247"/>
    </source>
</evidence>
<dbReference type="Proteomes" id="UP000295247">
    <property type="component" value="Unassembled WGS sequence"/>
</dbReference>
<dbReference type="InterPro" id="IPR000160">
    <property type="entry name" value="GGDEF_dom"/>
</dbReference>
<dbReference type="InterPro" id="IPR024615">
    <property type="entry name" value="CRISPR-assoc_Cmr2_N"/>
</dbReference>
<dbReference type="EMBL" id="SMDC01000005">
    <property type="protein sequence ID" value="TCW35876.1"/>
    <property type="molecule type" value="Genomic_DNA"/>
</dbReference>
<dbReference type="InterPro" id="IPR054767">
    <property type="entry name" value="Cas10-Cmr2_palm2"/>
</dbReference>
<organism evidence="4 5">
    <name type="scientific">Marichromatium gracile</name>
    <name type="common">Chromatium gracile</name>
    <dbReference type="NCBI Taxonomy" id="1048"/>
    <lineage>
        <taxon>Bacteria</taxon>
        <taxon>Pseudomonadati</taxon>
        <taxon>Pseudomonadota</taxon>
        <taxon>Gammaproteobacteria</taxon>
        <taxon>Chromatiales</taxon>
        <taxon>Chromatiaceae</taxon>
        <taxon>Marichromatium</taxon>
    </lineage>
</organism>
<evidence type="ECO:0000259" key="3">
    <source>
        <dbReference type="PROSITE" id="PS50887"/>
    </source>
</evidence>
<keyword evidence="2" id="KW-0051">Antiviral defense</keyword>
<dbReference type="PROSITE" id="PS50887">
    <property type="entry name" value="GGDEF"/>
    <property type="match status" value="1"/>
</dbReference>
<dbReference type="InterPro" id="IPR013407">
    <property type="entry name" value="CRISPR-assoc_prot_Cmr2"/>
</dbReference>
<evidence type="ECO:0000256" key="1">
    <source>
        <dbReference type="ARBA" id="ARBA00022741"/>
    </source>
</evidence>
<feature type="domain" description="GGDEF" evidence="3">
    <location>
        <begin position="346"/>
        <end position="496"/>
    </location>
</feature>
<proteinExistence type="predicted"/>
<dbReference type="GO" id="GO:0000166">
    <property type="term" value="F:nucleotide binding"/>
    <property type="evidence" value="ECO:0007669"/>
    <property type="project" value="UniProtKB-KW"/>
</dbReference>
<dbReference type="Gene3D" id="3.30.70.2220">
    <property type="entry name" value="CRISPR-Cas system, Cmr2 subunit, D1 domain, cysteine cluster"/>
    <property type="match status" value="1"/>
</dbReference>
<dbReference type="InterPro" id="IPR038242">
    <property type="entry name" value="Cmr2_N"/>
</dbReference>
<dbReference type="Pfam" id="PF22335">
    <property type="entry name" value="Cas10-Cmr2_palm2"/>
    <property type="match status" value="1"/>
</dbReference>
<gene>
    <name evidence="4" type="ORF">EDC29_10550</name>
</gene>
<dbReference type="InterPro" id="IPR043128">
    <property type="entry name" value="Rev_trsase/Diguanyl_cyclase"/>
</dbReference>
<dbReference type="RefSeq" id="WP_132229678.1">
    <property type="nucleotide sequence ID" value="NZ_SMDC01000005.1"/>
</dbReference>
<protein>
    <submittedName>
        <fullName evidence="4">CRISPR-associated Cmr2 family protein</fullName>
    </submittedName>
</protein>
<dbReference type="NCBIfam" id="TIGR02577">
    <property type="entry name" value="cas_TM1794_Cmr2"/>
    <property type="match status" value="1"/>
</dbReference>
<dbReference type="AlphaFoldDB" id="A0A4R4ABA4"/>
<name>A0A4R4ABA4_MARGR</name>
<accession>A0A4R4ABA4</accession>
<keyword evidence="1" id="KW-0547">Nucleotide-binding</keyword>
<dbReference type="Pfam" id="PF12469">
    <property type="entry name" value="Cmr2_N"/>
    <property type="match status" value="1"/>
</dbReference>
<dbReference type="GO" id="GO:0051607">
    <property type="term" value="P:defense response to virus"/>
    <property type="evidence" value="ECO:0007669"/>
    <property type="project" value="UniProtKB-KW"/>
</dbReference>